<dbReference type="SUPFAM" id="SSF52540">
    <property type="entry name" value="P-loop containing nucleoside triphosphate hydrolases"/>
    <property type="match status" value="1"/>
</dbReference>
<dbReference type="PROSITE" id="PS00211">
    <property type="entry name" value="ABC_TRANSPORTER_1"/>
    <property type="match status" value="1"/>
</dbReference>
<dbReference type="Pfam" id="PF00005">
    <property type="entry name" value="ABC_tran"/>
    <property type="match status" value="1"/>
</dbReference>
<name>A0ABV3S587_9LACO</name>
<proteinExistence type="inferred from homology"/>
<evidence type="ECO:0000256" key="3">
    <source>
        <dbReference type="ARBA" id="ARBA00022840"/>
    </source>
</evidence>
<comment type="caution">
    <text evidence="5">The sequence shown here is derived from an EMBL/GenBank/DDBJ whole genome shotgun (WGS) entry which is preliminary data.</text>
</comment>
<dbReference type="InterPro" id="IPR027417">
    <property type="entry name" value="P-loop_NTPase"/>
</dbReference>
<reference evidence="5 6" key="1">
    <citation type="submission" date="2024-07" db="EMBL/GenBank/DDBJ databases">
        <authorList>
            <person name="Yun M."/>
        </authorList>
    </citation>
    <scope>NUCLEOTIDE SEQUENCE [LARGE SCALE GENOMIC DNA]</scope>
    <source>
        <strain evidence="5 6">MS01</strain>
    </source>
</reference>
<protein>
    <submittedName>
        <fullName evidence="5">ABC transporter ATP-binding protein</fullName>
    </submittedName>
</protein>
<keyword evidence="3 5" id="KW-0067">ATP-binding</keyword>
<dbReference type="InterPro" id="IPR003439">
    <property type="entry name" value="ABC_transporter-like_ATP-bd"/>
</dbReference>
<evidence type="ECO:0000256" key="2">
    <source>
        <dbReference type="ARBA" id="ARBA00022741"/>
    </source>
</evidence>
<dbReference type="SMART" id="SM00382">
    <property type="entry name" value="AAA"/>
    <property type="match status" value="1"/>
</dbReference>
<sequence>MIELINVTKKFENKNTIVFPNKIIINSGEMVAVIGKSGIGKTTLLNIIGLLDRKESGSYFLNKQDTKLLTEKEVSTLRNKSIGFVFQDFKLIDDLTPKQNILLPRRIGKMKSDGDFEKLIEIFQLRSLLDNSISELSGGQKQRVAFARAMIMSPSIILADEPTGSLDSNNALIMLDYLKQLNKMGTTIITVTHDKDIALQHNKIIQLGD</sequence>
<dbReference type="Gene3D" id="3.40.50.300">
    <property type="entry name" value="P-loop containing nucleotide triphosphate hydrolases"/>
    <property type="match status" value="1"/>
</dbReference>
<evidence type="ECO:0000256" key="1">
    <source>
        <dbReference type="ARBA" id="ARBA00005417"/>
    </source>
</evidence>
<keyword evidence="2" id="KW-0547">Nucleotide-binding</keyword>
<evidence type="ECO:0000313" key="5">
    <source>
        <dbReference type="EMBL" id="MEX0381593.1"/>
    </source>
</evidence>
<dbReference type="PANTHER" id="PTHR42798">
    <property type="entry name" value="LIPOPROTEIN-RELEASING SYSTEM ATP-BINDING PROTEIN LOLD"/>
    <property type="match status" value="1"/>
</dbReference>
<accession>A0ABV3S587</accession>
<feature type="domain" description="ABC transporter" evidence="4">
    <location>
        <begin position="2"/>
        <end position="209"/>
    </location>
</feature>
<organism evidence="5 6">
    <name type="scientific">Leuconostoc aquikimchii</name>
    <dbReference type="NCBI Taxonomy" id="3236804"/>
    <lineage>
        <taxon>Bacteria</taxon>
        <taxon>Bacillati</taxon>
        <taxon>Bacillota</taxon>
        <taxon>Bacilli</taxon>
        <taxon>Lactobacillales</taxon>
        <taxon>Lactobacillaceae</taxon>
        <taxon>Leuconostoc</taxon>
    </lineage>
</organism>
<dbReference type="PANTHER" id="PTHR42798:SF7">
    <property type="entry name" value="ALPHA-D-RIBOSE 1-METHYLPHOSPHONATE 5-TRIPHOSPHATE SYNTHASE SUBUNIT PHNL"/>
    <property type="match status" value="1"/>
</dbReference>
<comment type="similarity">
    <text evidence="1">Belongs to the ABC transporter superfamily.</text>
</comment>
<dbReference type="EMBL" id="JBFPER010000001">
    <property type="protein sequence ID" value="MEX0381593.1"/>
    <property type="molecule type" value="Genomic_DNA"/>
</dbReference>
<dbReference type="Proteomes" id="UP001556617">
    <property type="component" value="Unassembled WGS sequence"/>
</dbReference>
<evidence type="ECO:0000259" key="4">
    <source>
        <dbReference type="PROSITE" id="PS50893"/>
    </source>
</evidence>
<gene>
    <name evidence="5" type="ORF">AB3K24_09660</name>
</gene>
<evidence type="ECO:0000313" key="6">
    <source>
        <dbReference type="Proteomes" id="UP001556617"/>
    </source>
</evidence>
<dbReference type="RefSeq" id="WP_367975420.1">
    <property type="nucleotide sequence ID" value="NZ_JBFPEQ010000001.1"/>
</dbReference>
<keyword evidence="6" id="KW-1185">Reference proteome</keyword>
<dbReference type="InterPro" id="IPR017871">
    <property type="entry name" value="ABC_transporter-like_CS"/>
</dbReference>
<dbReference type="GO" id="GO:0005524">
    <property type="term" value="F:ATP binding"/>
    <property type="evidence" value="ECO:0007669"/>
    <property type="project" value="UniProtKB-KW"/>
</dbReference>
<dbReference type="PROSITE" id="PS50893">
    <property type="entry name" value="ABC_TRANSPORTER_2"/>
    <property type="match status" value="1"/>
</dbReference>
<dbReference type="InterPro" id="IPR003593">
    <property type="entry name" value="AAA+_ATPase"/>
</dbReference>